<accession>A0A4Q7ARK6</accession>
<evidence type="ECO:0000313" key="2">
    <source>
        <dbReference type="Proteomes" id="UP000293483"/>
    </source>
</evidence>
<protein>
    <submittedName>
        <fullName evidence="1">Uncharacterized protein</fullName>
    </submittedName>
</protein>
<dbReference type="EMBL" id="SGSU01000020">
    <property type="protein sequence ID" value="RZG64784.1"/>
    <property type="molecule type" value="Genomic_DNA"/>
</dbReference>
<organism evidence="1 2">
    <name type="scientific">Acinetobacter bouvetii</name>
    <dbReference type="NCBI Taxonomy" id="202951"/>
    <lineage>
        <taxon>Bacteria</taxon>
        <taxon>Pseudomonadati</taxon>
        <taxon>Pseudomonadota</taxon>
        <taxon>Gammaproteobacteria</taxon>
        <taxon>Moraxellales</taxon>
        <taxon>Moraxellaceae</taxon>
        <taxon>Acinetobacter</taxon>
    </lineage>
</organism>
<proteinExistence type="predicted"/>
<name>A0A4Q7ARK6_9GAMM</name>
<dbReference type="RefSeq" id="WP_130147831.1">
    <property type="nucleotide sequence ID" value="NZ_SGSU01000020.1"/>
</dbReference>
<comment type="caution">
    <text evidence="1">The sequence shown here is derived from an EMBL/GenBank/DDBJ whole genome shotgun (WGS) entry which is preliminary data.</text>
</comment>
<reference evidence="1 2" key="1">
    <citation type="submission" date="2019-02" db="EMBL/GenBank/DDBJ databases">
        <title>The Batch Genome Submission of Acinetobacter spp. strains.</title>
        <authorList>
            <person name="Qin J."/>
            <person name="Hu Y."/>
            <person name="Ye H."/>
            <person name="Wei L."/>
            <person name="Feng Y."/>
            <person name="Zong Z."/>
        </authorList>
    </citation>
    <scope>NUCLEOTIDE SEQUENCE [LARGE SCALE GENOMIC DNA]</scope>
    <source>
        <strain evidence="1 2">WCHABo060081</strain>
    </source>
</reference>
<evidence type="ECO:0000313" key="1">
    <source>
        <dbReference type="EMBL" id="RZG64784.1"/>
    </source>
</evidence>
<dbReference type="Proteomes" id="UP000293483">
    <property type="component" value="Unassembled WGS sequence"/>
</dbReference>
<gene>
    <name evidence="1" type="ORF">EXE25_15535</name>
</gene>
<sequence length="66" mass="7329">MKIRKGVVFSEYGKESEQPYIPDNATKIFNMDKTSVTVWAFIKAEAAQVKAETLVKSHGSANGKPR</sequence>
<dbReference type="AlphaFoldDB" id="A0A4Q7ARK6"/>